<dbReference type="PANTHER" id="PTHR30012">
    <property type="entry name" value="GENERAL SECRETION PATHWAY PROTEIN"/>
    <property type="match status" value="1"/>
</dbReference>
<evidence type="ECO:0000256" key="5">
    <source>
        <dbReference type="ARBA" id="ARBA00022989"/>
    </source>
</evidence>
<gene>
    <name evidence="9" type="primary">epsF_6</name>
    <name evidence="9" type="ORF">Pla175_45240</name>
</gene>
<proteinExistence type="inferred from homology"/>
<dbReference type="Pfam" id="PF00482">
    <property type="entry name" value="T2SSF"/>
    <property type="match status" value="2"/>
</dbReference>
<evidence type="ECO:0000259" key="8">
    <source>
        <dbReference type="Pfam" id="PF00482"/>
    </source>
</evidence>
<evidence type="ECO:0000256" key="6">
    <source>
        <dbReference type="ARBA" id="ARBA00023136"/>
    </source>
</evidence>
<feature type="transmembrane region" description="Helical" evidence="7">
    <location>
        <begin position="116"/>
        <end position="141"/>
    </location>
</feature>
<keyword evidence="3" id="KW-1003">Cell membrane</keyword>
<dbReference type="GO" id="GO:0005886">
    <property type="term" value="C:plasma membrane"/>
    <property type="evidence" value="ECO:0007669"/>
    <property type="project" value="UniProtKB-SubCell"/>
</dbReference>
<evidence type="ECO:0000313" key="9">
    <source>
        <dbReference type="EMBL" id="QDU91106.1"/>
    </source>
</evidence>
<evidence type="ECO:0000256" key="7">
    <source>
        <dbReference type="SAM" id="Phobius"/>
    </source>
</evidence>
<evidence type="ECO:0000256" key="2">
    <source>
        <dbReference type="ARBA" id="ARBA00005745"/>
    </source>
</evidence>
<feature type="domain" description="Type II secretion system protein GspF" evidence="8">
    <location>
        <begin position="219"/>
        <end position="341"/>
    </location>
</feature>
<sequence length="350" mass="37442">MLDQTAAYEPQVSTESVAERIALWTEARVPLPEALDAIAEDLPPADRRALAAVAQRLRQGEGLAEAVADSGREMPRRLRRTLQAIAACAPRGADLAAALPAVVSQQATFRQRRRRLWAALAYPTLLLSGLWALIVFLAVFVAPGFQEVYDEFDLELPNMTVFALAAARQVAPITLVALLVVFALVAACRAQATARVVHWLATGLPLVGGAVVDASHLEFSALTAALLHARTPLPDALRAAASGLADRSVARATGRLAQRVEEGETLSGAMDQSLHFERGLAAQVRWGESEGDVAAALDNAAEQYSRRLDYACVFLRRTASPVMVVAFVCLVGILALAFVLPLIKLIEGLT</sequence>
<dbReference type="InterPro" id="IPR003004">
    <property type="entry name" value="GspF/PilC"/>
</dbReference>
<evidence type="ECO:0000256" key="3">
    <source>
        <dbReference type="ARBA" id="ARBA00022475"/>
    </source>
</evidence>
<dbReference type="Gene3D" id="1.20.81.30">
    <property type="entry name" value="Type II secretion system (T2SS), domain F"/>
    <property type="match status" value="2"/>
</dbReference>
<evidence type="ECO:0000313" key="10">
    <source>
        <dbReference type="Proteomes" id="UP000317429"/>
    </source>
</evidence>
<dbReference type="InterPro" id="IPR042094">
    <property type="entry name" value="T2SS_GspF_sf"/>
</dbReference>
<dbReference type="InterPro" id="IPR018076">
    <property type="entry name" value="T2SS_GspF_dom"/>
</dbReference>
<dbReference type="OrthoDB" id="284614at2"/>
<accession>A0A518DI03</accession>
<comment type="similarity">
    <text evidence="2">Belongs to the GSP F family.</text>
</comment>
<evidence type="ECO:0000256" key="1">
    <source>
        <dbReference type="ARBA" id="ARBA00004651"/>
    </source>
</evidence>
<keyword evidence="5 7" id="KW-1133">Transmembrane helix</keyword>
<dbReference type="PANTHER" id="PTHR30012:SF0">
    <property type="entry name" value="TYPE II SECRETION SYSTEM PROTEIN F-RELATED"/>
    <property type="match status" value="1"/>
</dbReference>
<evidence type="ECO:0000256" key="4">
    <source>
        <dbReference type="ARBA" id="ARBA00022692"/>
    </source>
</evidence>
<dbReference type="EMBL" id="CP036291">
    <property type="protein sequence ID" value="QDU91106.1"/>
    <property type="molecule type" value="Genomic_DNA"/>
</dbReference>
<feature type="transmembrane region" description="Helical" evidence="7">
    <location>
        <begin position="161"/>
        <end position="185"/>
    </location>
</feature>
<dbReference type="KEGG" id="pnd:Pla175_45240"/>
<name>A0A518DI03_9BACT</name>
<keyword evidence="10" id="KW-1185">Reference proteome</keyword>
<feature type="domain" description="Type II secretion system protein GspF" evidence="8">
    <location>
        <begin position="21"/>
        <end position="143"/>
    </location>
</feature>
<reference evidence="9 10" key="1">
    <citation type="submission" date="2019-02" db="EMBL/GenBank/DDBJ databases">
        <title>Deep-cultivation of Planctomycetes and their phenomic and genomic characterization uncovers novel biology.</title>
        <authorList>
            <person name="Wiegand S."/>
            <person name="Jogler M."/>
            <person name="Boedeker C."/>
            <person name="Pinto D."/>
            <person name="Vollmers J."/>
            <person name="Rivas-Marin E."/>
            <person name="Kohn T."/>
            <person name="Peeters S.H."/>
            <person name="Heuer A."/>
            <person name="Rast P."/>
            <person name="Oberbeckmann S."/>
            <person name="Bunk B."/>
            <person name="Jeske O."/>
            <person name="Meyerdierks A."/>
            <person name="Storesund J.E."/>
            <person name="Kallscheuer N."/>
            <person name="Luecker S."/>
            <person name="Lage O.M."/>
            <person name="Pohl T."/>
            <person name="Merkel B.J."/>
            <person name="Hornburger P."/>
            <person name="Mueller R.-W."/>
            <person name="Bruemmer F."/>
            <person name="Labrenz M."/>
            <person name="Spormann A.M."/>
            <person name="Op den Camp H."/>
            <person name="Overmann J."/>
            <person name="Amann R."/>
            <person name="Jetten M.S.M."/>
            <person name="Mascher T."/>
            <person name="Medema M.H."/>
            <person name="Devos D.P."/>
            <person name="Kaster A.-K."/>
            <person name="Ovreas L."/>
            <person name="Rohde M."/>
            <person name="Galperin M.Y."/>
            <person name="Jogler C."/>
        </authorList>
    </citation>
    <scope>NUCLEOTIDE SEQUENCE [LARGE SCALE GENOMIC DNA]</scope>
    <source>
        <strain evidence="9 10">Pla175</strain>
    </source>
</reference>
<dbReference type="RefSeq" id="WP_145290900.1">
    <property type="nucleotide sequence ID" value="NZ_CP036291.1"/>
</dbReference>
<dbReference type="AlphaFoldDB" id="A0A518DI03"/>
<dbReference type="Proteomes" id="UP000317429">
    <property type="component" value="Chromosome"/>
</dbReference>
<keyword evidence="6 7" id="KW-0472">Membrane</keyword>
<dbReference type="PRINTS" id="PR00812">
    <property type="entry name" value="BCTERIALGSPF"/>
</dbReference>
<organism evidence="9 10">
    <name type="scientific">Pirellulimonas nuda</name>
    <dbReference type="NCBI Taxonomy" id="2528009"/>
    <lineage>
        <taxon>Bacteria</taxon>
        <taxon>Pseudomonadati</taxon>
        <taxon>Planctomycetota</taxon>
        <taxon>Planctomycetia</taxon>
        <taxon>Pirellulales</taxon>
        <taxon>Lacipirellulaceae</taxon>
        <taxon>Pirellulimonas</taxon>
    </lineage>
</organism>
<comment type="subcellular location">
    <subcellularLocation>
        <location evidence="1">Cell membrane</location>
        <topology evidence="1">Multi-pass membrane protein</topology>
    </subcellularLocation>
</comment>
<keyword evidence="4 7" id="KW-0812">Transmembrane</keyword>
<feature type="transmembrane region" description="Helical" evidence="7">
    <location>
        <begin position="322"/>
        <end position="343"/>
    </location>
</feature>
<protein>
    <submittedName>
        <fullName evidence="9">Type II secretion system protein F</fullName>
    </submittedName>
</protein>